<dbReference type="AlphaFoldDB" id="A0A1B2DVH8"/>
<name>A0A1B2DVH8_9BACL</name>
<dbReference type="EMBL" id="CP016809">
    <property type="protein sequence ID" value="ANY71691.1"/>
    <property type="molecule type" value="Genomic_DNA"/>
</dbReference>
<reference evidence="1" key="1">
    <citation type="submission" date="2016-08" db="EMBL/GenBank/DDBJ databases">
        <title>Complete Genome Seqeunce of Paenibacillus sp. nov. IHBB 9852 from high altitute lake of Indian trans-Himalayas.</title>
        <authorList>
            <person name="Kiran S."/>
            <person name="Swarnkar M.K."/>
            <person name="Rana A."/>
            <person name="Tewari R."/>
            <person name="Gulati A."/>
        </authorList>
    </citation>
    <scope>NUCLEOTIDE SEQUENCE [LARGE SCALE GENOMIC DNA]</scope>
    <source>
        <strain evidence="1">IHBB 9852</strain>
    </source>
</reference>
<organism evidence="1">
    <name type="scientific">Paenibacillus ihbetae</name>
    <dbReference type="NCBI Taxonomy" id="1870820"/>
    <lineage>
        <taxon>Bacteria</taxon>
        <taxon>Bacillati</taxon>
        <taxon>Bacillota</taxon>
        <taxon>Bacilli</taxon>
        <taxon>Bacillales</taxon>
        <taxon>Paenibacillaceae</taxon>
        <taxon>Paenibacillus</taxon>
    </lineage>
</organism>
<sequence length="66" mass="8109">MNFKIKFRRVDMTNERLNQRLAAYIRLKELYRIKGHQHLLYGAGSDLIDNEIHRLENELRLKEWQL</sequence>
<gene>
    <name evidence="1" type="ORF">BBD41_03330</name>
</gene>
<proteinExistence type="predicted"/>
<protein>
    <submittedName>
        <fullName evidence="1">Uncharacterized protein</fullName>
    </submittedName>
</protein>
<evidence type="ECO:0000313" key="1">
    <source>
        <dbReference type="EMBL" id="ANY71691.1"/>
    </source>
</evidence>
<dbReference type="KEGG" id="pib:BBD41_03330"/>
<accession>A0A1B2DVH8</accession>